<protein>
    <recommendedName>
        <fullName evidence="1">site-specific DNA-methyltransferase (adenine-specific)</fullName>
        <ecNumber evidence="1">2.1.1.72</ecNumber>
    </recommendedName>
</protein>
<keyword evidence="2" id="KW-0489">Methyltransferase</keyword>
<dbReference type="Gene3D" id="3.40.50.150">
    <property type="entry name" value="Vaccinia Virus protein VP39"/>
    <property type="match status" value="1"/>
</dbReference>
<feature type="domain" description="Type II methyltransferase M.TaqI-like" evidence="6">
    <location>
        <begin position="716"/>
        <end position="781"/>
    </location>
</feature>
<evidence type="ECO:0000256" key="4">
    <source>
        <dbReference type="ARBA" id="ARBA00022691"/>
    </source>
</evidence>
<reference evidence="8" key="1">
    <citation type="submission" date="2016-10" db="EMBL/GenBank/DDBJ databases">
        <authorList>
            <person name="Varghese N."/>
            <person name="Submissions S."/>
        </authorList>
    </citation>
    <scope>NUCLEOTIDE SEQUENCE [LARGE SCALE GENOMIC DNA]</scope>
    <source>
        <strain evidence="8">CGMCC 1.7736</strain>
    </source>
</reference>
<dbReference type="PANTHER" id="PTHR33841">
    <property type="entry name" value="DNA METHYLTRANSFERASE YEEA-RELATED"/>
    <property type="match status" value="1"/>
</dbReference>
<gene>
    <name evidence="7" type="ORF">SAMN04487947_0746</name>
</gene>
<evidence type="ECO:0000256" key="1">
    <source>
        <dbReference type="ARBA" id="ARBA00011900"/>
    </source>
</evidence>
<dbReference type="PROSITE" id="PS00092">
    <property type="entry name" value="N6_MTASE"/>
    <property type="match status" value="1"/>
</dbReference>
<dbReference type="AlphaFoldDB" id="A0A1I6G8Q7"/>
<evidence type="ECO:0000259" key="6">
    <source>
        <dbReference type="Pfam" id="PF07669"/>
    </source>
</evidence>
<evidence type="ECO:0000256" key="2">
    <source>
        <dbReference type="ARBA" id="ARBA00022603"/>
    </source>
</evidence>
<dbReference type="InterPro" id="IPR011639">
    <property type="entry name" value="MethylTrfase_TaqI-like_dom"/>
</dbReference>
<keyword evidence="4" id="KW-0949">S-adenosyl-L-methionine</keyword>
<dbReference type="Pfam" id="PF07669">
    <property type="entry name" value="Eco57I"/>
    <property type="match status" value="2"/>
</dbReference>
<dbReference type="GO" id="GO:0009007">
    <property type="term" value="F:site-specific DNA-methyltransferase (adenine-specific) activity"/>
    <property type="evidence" value="ECO:0007669"/>
    <property type="project" value="UniProtKB-EC"/>
</dbReference>
<evidence type="ECO:0000256" key="5">
    <source>
        <dbReference type="ARBA" id="ARBA00047942"/>
    </source>
</evidence>
<dbReference type="STRING" id="553469.SAMN04487947_0746"/>
<dbReference type="GO" id="GO:0032259">
    <property type="term" value="P:methylation"/>
    <property type="evidence" value="ECO:0007669"/>
    <property type="project" value="UniProtKB-KW"/>
</dbReference>
<dbReference type="EMBL" id="FOYT01000001">
    <property type="protein sequence ID" value="SFR38555.1"/>
    <property type="molecule type" value="Genomic_DNA"/>
</dbReference>
<dbReference type="OrthoDB" id="45790at2157"/>
<evidence type="ECO:0000313" key="7">
    <source>
        <dbReference type="EMBL" id="SFR38555.1"/>
    </source>
</evidence>
<dbReference type="InterPro" id="IPR002052">
    <property type="entry name" value="DNA_methylase_N6_adenine_CS"/>
</dbReference>
<evidence type="ECO:0000313" key="8">
    <source>
        <dbReference type="Proteomes" id="UP000198531"/>
    </source>
</evidence>
<dbReference type="GO" id="GO:0003676">
    <property type="term" value="F:nucleic acid binding"/>
    <property type="evidence" value="ECO:0007669"/>
    <property type="project" value="InterPro"/>
</dbReference>
<dbReference type="InterPro" id="IPR050953">
    <property type="entry name" value="N4_N6_ade-DNA_methylase"/>
</dbReference>
<dbReference type="InterPro" id="IPR029063">
    <property type="entry name" value="SAM-dependent_MTases_sf"/>
</dbReference>
<dbReference type="PRINTS" id="PR00507">
    <property type="entry name" value="N12N6MTFRASE"/>
</dbReference>
<sequence length="1204" mass="138961">MDTVFQNITARDISEWETLDDVVDTFGYRGLEEVDISNQLSASDEETLEEASFRVLKLSESQFILIILAEEGKSPMDYRGVLDNNKRTCFVIDDFEQYTFVTRKPSFGERTETTYQRYSFKKQQFTGDGRKYTVLDKLNDLKADDVTSIQNLYDTREVVKRFYDEFETHRTELIGEVIGLSSDVDKPGQAKARYVQTLFNRLIFLHFIQEKGLLNGNSDYLLEKHDDAAEEKNDVYSAFYEPLFFKVLAEEDQGADGDSEIDTSFISDDNLPYLNGGLFAKSTVENKNPRIRLGRTSEERNDNYRRILSFLDEWNWNVDERLDIVEPKYLSPEILGHIFEQTVNQKELGAYYTPEEITEYMAQRSIRPYLIDELNEHSSVTQQYDSLEQVFSLNRDVETFYKDVLLETAVLDPAVGSGAFLLAAEEVLLKLYLRSIRTLKRTHTADEYDQESPLKTAVQLDPDQEELTAKRLIIQNNLYGVDIDDGAVQICKLRLWLSMVAQIENDPDRVEPLPNIDFNIRDGNSLIGFITDEESVLDDNTTLDDFGENTVESYIDEVADLIEDQEAASGARAVELREEVENKMNTARDDLNERVKNEFEQAGLEEVTQEEVNDYNPFHWVVEFAKVYQEGWFDVIIGNPPWDRIRPTRDEFYADRIESFRTLLPSEQEEEIDKVSKANPGLEEEYNHYEEQIHRLAEYFHSSNYYEFQDPKVDGRKRSTENDLSALFLERIYKLADESTYVAQILPGNIFTGLATKDLRQELMESKTTESIIGFKNNGIFQNIDSRYKFGIVVFKNSGSTDHLRGIFGQPDLRILRELKEGDSSRLLDIPASVLADYSPTAGTFPIVQTQEQVDVLKTIIQHPEASRSVDDSWYANPYCELHRTSDSDRFFEEREEADYPVLGGRNIYSFQYDDSAFNIEPPRFWSVDDGSERSAKQRIREKQVRNLKSELYDFVGESAAIREQTGVTQSGSKKSVVNDLLEETRGTPLSEDDVKLDCEEHRIVYRDIAQPTDERTMIATVIPKGYVCHNKLHTVRPLEVDLDLSDLSNDTLHSAYKRIFTDEELFAAVGVLNSLAFDYLMRTKVDKSVVMYKFRESQLPHLTDDDEHFEEVWRRAARLNCYGEPFEDLASELGVSDKIIEPGSSDERREVQAQVDAAVFDAYGFNQEEVEFICDDFHRVSNPRLMNEAYFEQVKEEFEGING</sequence>
<organism evidence="7 8">
    <name type="scientific">Halogeometricum rufum</name>
    <dbReference type="NCBI Taxonomy" id="553469"/>
    <lineage>
        <taxon>Archaea</taxon>
        <taxon>Methanobacteriati</taxon>
        <taxon>Methanobacteriota</taxon>
        <taxon>Stenosarchaea group</taxon>
        <taxon>Halobacteria</taxon>
        <taxon>Halobacteriales</taxon>
        <taxon>Haloferacaceae</taxon>
        <taxon>Halogeometricum</taxon>
    </lineage>
</organism>
<keyword evidence="8" id="KW-1185">Reference proteome</keyword>
<comment type="catalytic activity">
    <reaction evidence="5">
        <text>a 2'-deoxyadenosine in DNA + S-adenosyl-L-methionine = an N(6)-methyl-2'-deoxyadenosine in DNA + S-adenosyl-L-homocysteine + H(+)</text>
        <dbReference type="Rhea" id="RHEA:15197"/>
        <dbReference type="Rhea" id="RHEA-COMP:12418"/>
        <dbReference type="Rhea" id="RHEA-COMP:12419"/>
        <dbReference type="ChEBI" id="CHEBI:15378"/>
        <dbReference type="ChEBI" id="CHEBI:57856"/>
        <dbReference type="ChEBI" id="CHEBI:59789"/>
        <dbReference type="ChEBI" id="CHEBI:90615"/>
        <dbReference type="ChEBI" id="CHEBI:90616"/>
        <dbReference type="EC" id="2.1.1.72"/>
    </reaction>
</comment>
<dbReference type="RefSeq" id="WP_089804705.1">
    <property type="nucleotide sequence ID" value="NZ_FOYT01000001.1"/>
</dbReference>
<dbReference type="SUPFAM" id="SSF53335">
    <property type="entry name" value="S-adenosyl-L-methionine-dependent methyltransferases"/>
    <property type="match status" value="1"/>
</dbReference>
<dbReference type="Proteomes" id="UP000198531">
    <property type="component" value="Unassembled WGS sequence"/>
</dbReference>
<proteinExistence type="predicted"/>
<accession>A0A1I6G8Q7</accession>
<dbReference type="GO" id="GO:0006304">
    <property type="term" value="P:DNA modification"/>
    <property type="evidence" value="ECO:0007669"/>
    <property type="project" value="InterPro"/>
</dbReference>
<evidence type="ECO:0000256" key="3">
    <source>
        <dbReference type="ARBA" id="ARBA00022679"/>
    </source>
</evidence>
<keyword evidence="3" id="KW-0808">Transferase</keyword>
<feature type="domain" description="Type II methyltransferase M.TaqI-like" evidence="6">
    <location>
        <begin position="476"/>
        <end position="650"/>
    </location>
</feature>
<name>A0A1I6G8Q7_9EURY</name>
<dbReference type="EC" id="2.1.1.72" evidence="1"/>
<dbReference type="PANTHER" id="PTHR33841:SF1">
    <property type="entry name" value="DNA METHYLTRANSFERASE A"/>
    <property type="match status" value="1"/>
</dbReference>